<evidence type="ECO:0000313" key="3">
    <source>
        <dbReference type="Proteomes" id="UP001278500"/>
    </source>
</evidence>
<dbReference type="AlphaFoldDB" id="A0AAE0J040"/>
<dbReference type="GeneID" id="87867447"/>
<name>A0AAE0J040_9PEZI</name>
<feature type="region of interest" description="Disordered" evidence="1">
    <location>
        <begin position="1"/>
        <end position="26"/>
    </location>
</feature>
<sequence length="291" mass="34188">MEGTLEHTPEPPSELPPEPPPHSHGPLRSSITWPTGIWWDNKRAISPLWRELPIELVQKILNHLIESFINRCFFNDECEFDADGKLVLSPSIGIANGMSFKTWNLRRESLFRRQRPLIERHFRDEWLSRVTLYLCLDAEIEAPSLRYFHFPESEDHHAMVRAGPSQDSQRDSGTKVTFFLYKPEENGFVVDEGLMTLKELMDDLLDAWDDYVEDRTSSCLVVGVRARTWQKDVIEFNRAMDMYNLRKGSVDLEGLEVSEDGRYIRFRWEDFITAMVNWFLYETEEERSLPL</sequence>
<evidence type="ECO:0000256" key="1">
    <source>
        <dbReference type="SAM" id="MobiDB-lite"/>
    </source>
</evidence>
<comment type="caution">
    <text evidence="2">The sequence shown here is derived from an EMBL/GenBank/DDBJ whole genome shotgun (WGS) entry which is preliminary data.</text>
</comment>
<reference evidence="2" key="2">
    <citation type="submission" date="2023-06" db="EMBL/GenBank/DDBJ databases">
        <authorList>
            <consortium name="Lawrence Berkeley National Laboratory"/>
            <person name="Haridas S."/>
            <person name="Hensen N."/>
            <person name="Bonometti L."/>
            <person name="Westerberg I."/>
            <person name="Brannstrom I.O."/>
            <person name="Guillou S."/>
            <person name="Cros-Aarteil S."/>
            <person name="Calhoun S."/>
            <person name="Kuo A."/>
            <person name="Mondo S."/>
            <person name="Pangilinan J."/>
            <person name="Riley R."/>
            <person name="Labutti K."/>
            <person name="Andreopoulos B."/>
            <person name="Lipzen A."/>
            <person name="Chen C."/>
            <person name="Yanf M."/>
            <person name="Daum C."/>
            <person name="Ng V."/>
            <person name="Clum A."/>
            <person name="Steindorff A."/>
            <person name="Ohm R."/>
            <person name="Martin F."/>
            <person name="Silar P."/>
            <person name="Natvig D."/>
            <person name="Lalanne C."/>
            <person name="Gautier V."/>
            <person name="Ament-Velasquez S.L."/>
            <person name="Kruys A."/>
            <person name="Hutchinson M.I."/>
            <person name="Powell A.J."/>
            <person name="Barry K."/>
            <person name="Miller A.N."/>
            <person name="Grigoriev I.V."/>
            <person name="Debuchy R."/>
            <person name="Gladieux P."/>
            <person name="Thoren M.H."/>
            <person name="Johannesson H."/>
        </authorList>
    </citation>
    <scope>NUCLEOTIDE SEQUENCE</scope>
    <source>
        <strain evidence="2">CBS 560.94</strain>
    </source>
</reference>
<dbReference type="Proteomes" id="UP001278500">
    <property type="component" value="Unassembled WGS sequence"/>
</dbReference>
<protein>
    <submittedName>
        <fullName evidence="2">Uncharacterized protein</fullName>
    </submittedName>
</protein>
<feature type="compositionally biased region" description="Pro residues" evidence="1">
    <location>
        <begin position="10"/>
        <end position="23"/>
    </location>
</feature>
<evidence type="ECO:0000313" key="2">
    <source>
        <dbReference type="EMBL" id="KAK3334481.1"/>
    </source>
</evidence>
<keyword evidence="3" id="KW-1185">Reference proteome</keyword>
<dbReference type="EMBL" id="JAUEPP010000010">
    <property type="protein sequence ID" value="KAK3334481.1"/>
    <property type="molecule type" value="Genomic_DNA"/>
</dbReference>
<gene>
    <name evidence="2" type="ORF">B0H65DRAFT_565714</name>
</gene>
<proteinExistence type="predicted"/>
<organism evidence="2 3">
    <name type="scientific">Neurospora tetraspora</name>
    <dbReference type="NCBI Taxonomy" id="94610"/>
    <lineage>
        <taxon>Eukaryota</taxon>
        <taxon>Fungi</taxon>
        <taxon>Dikarya</taxon>
        <taxon>Ascomycota</taxon>
        <taxon>Pezizomycotina</taxon>
        <taxon>Sordariomycetes</taxon>
        <taxon>Sordariomycetidae</taxon>
        <taxon>Sordariales</taxon>
        <taxon>Sordariaceae</taxon>
        <taxon>Neurospora</taxon>
    </lineage>
</organism>
<accession>A0AAE0J040</accession>
<reference evidence="2" key="1">
    <citation type="journal article" date="2023" name="Mol. Phylogenet. Evol.">
        <title>Genome-scale phylogeny and comparative genomics of the fungal order Sordariales.</title>
        <authorList>
            <person name="Hensen N."/>
            <person name="Bonometti L."/>
            <person name="Westerberg I."/>
            <person name="Brannstrom I.O."/>
            <person name="Guillou S."/>
            <person name="Cros-Aarteil S."/>
            <person name="Calhoun S."/>
            <person name="Haridas S."/>
            <person name="Kuo A."/>
            <person name="Mondo S."/>
            <person name="Pangilinan J."/>
            <person name="Riley R."/>
            <person name="LaButti K."/>
            <person name="Andreopoulos B."/>
            <person name="Lipzen A."/>
            <person name="Chen C."/>
            <person name="Yan M."/>
            <person name="Daum C."/>
            <person name="Ng V."/>
            <person name="Clum A."/>
            <person name="Steindorff A."/>
            <person name="Ohm R.A."/>
            <person name="Martin F."/>
            <person name="Silar P."/>
            <person name="Natvig D.O."/>
            <person name="Lalanne C."/>
            <person name="Gautier V."/>
            <person name="Ament-Velasquez S.L."/>
            <person name="Kruys A."/>
            <person name="Hutchinson M.I."/>
            <person name="Powell A.J."/>
            <person name="Barry K."/>
            <person name="Miller A.N."/>
            <person name="Grigoriev I.V."/>
            <person name="Debuchy R."/>
            <person name="Gladieux P."/>
            <person name="Hiltunen Thoren M."/>
            <person name="Johannesson H."/>
        </authorList>
    </citation>
    <scope>NUCLEOTIDE SEQUENCE</scope>
    <source>
        <strain evidence="2">CBS 560.94</strain>
    </source>
</reference>
<dbReference type="RefSeq" id="XP_062676647.1">
    <property type="nucleotide sequence ID" value="XM_062830293.1"/>
</dbReference>